<evidence type="ECO:0000259" key="6">
    <source>
        <dbReference type="Pfam" id="PF00151"/>
    </source>
</evidence>
<feature type="domain" description="Lipase" evidence="6">
    <location>
        <begin position="51"/>
        <end position="368"/>
    </location>
</feature>
<comment type="subcellular location">
    <subcellularLocation>
        <location evidence="1">Secreted</location>
    </subcellularLocation>
</comment>
<evidence type="ECO:0000256" key="1">
    <source>
        <dbReference type="ARBA" id="ARBA00004613"/>
    </source>
</evidence>
<evidence type="ECO:0000256" key="4">
    <source>
        <dbReference type="RuleBase" id="RU004262"/>
    </source>
</evidence>
<dbReference type="Gene3D" id="3.40.50.1820">
    <property type="entry name" value="alpha/beta hydrolase"/>
    <property type="match status" value="1"/>
</dbReference>
<dbReference type="EMBL" id="JAIZAY010000006">
    <property type="protein sequence ID" value="KAJ8040061.1"/>
    <property type="molecule type" value="Genomic_DNA"/>
</dbReference>
<comment type="similarity">
    <text evidence="2 4">Belongs to the AB hydrolase superfamily. Lipase family.</text>
</comment>
<dbReference type="PRINTS" id="PR00821">
    <property type="entry name" value="TAGLIPASE"/>
</dbReference>
<keyword evidence="3" id="KW-0964">Secreted</keyword>
<accession>A0A9Q1C7A9</accession>
<proteinExistence type="inferred from homology"/>
<dbReference type="SUPFAM" id="SSF53474">
    <property type="entry name" value="alpha/beta-Hydrolases"/>
    <property type="match status" value="1"/>
</dbReference>
<dbReference type="Proteomes" id="UP001152320">
    <property type="component" value="Chromosome 6"/>
</dbReference>
<name>A0A9Q1C7A9_HOLLE</name>
<dbReference type="PANTHER" id="PTHR11610">
    <property type="entry name" value="LIPASE"/>
    <property type="match status" value="1"/>
</dbReference>
<evidence type="ECO:0000256" key="3">
    <source>
        <dbReference type="ARBA" id="ARBA00022525"/>
    </source>
</evidence>
<keyword evidence="5" id="KW-0732">Signal</keyword>
<dbReference type="GO" id="GO:0016042">
    <property type="term" value="P:lipid catabolic process"/>
    <property type="evidence" value="ECO:0007669"/>
    <property type="project" value="TreeGrafter"/>
</dbReference>
<dbReference type="InterPro" id="IPR013818">
    <property type="entry name" value="Lipase"/>
</dbReference>
<evidence type="ECO:0000256" key="2">
    <source>
        <dbReference type="ARBA" id="ARBA00010701"/>
    </source>
</evidence>
<dbReference type="AlphaFoldDB" id="A0A9Q1C7A9"/>
<evidence type="ECO:0000256" key="5">
    <source>
        <dbReference type="SAM" id="SignalP"/>
    </source>
</evidence>
<feature type="chain" id="PRO_5040354839" evidence="5">
    <location>
        <begin position="24"/>
        <end position="379"/>
    </location>
</feature>
<dbReference type="InterPro" id="IPR029058">
    <property type="entry name" value="AB_hydrolase_fold"/>
</dbReference>
<dbReference type="GO" id="GO:0016298">
    <property type="term" value="F:lipase activity"/>
    <property type="evidence" value="ECO:0007669"/>
    <property type="project" value="InterPro"/>
</dbReference>
<evidence type="ECO:0000313" key="7">
    <source>
        <dbReference type="EMBL" id="KAJ8040061.1"/>
    </source>
</evidence>
<gene>
    <name evidence="7" type="ORF">HOLleu_14253</name>
</gene>
<dbReference type="InterPro" id="IPR000734">
    <property type="entry name" value="TAG_lipase"/>
</dbReference>
<reference evidence="7" key="1">
    <citation type="submission" date="2021-10" db="EMBL/GenBank/DDBJ databases">
        <title>Tropical sea cucumber genome reveals ecological adaptation and Cuvierian tubules defense mechanism.</title>
        <authorList>
            <person name="Chen T."/>
        </authorList>
    </citation>
    <scope>NUCLEOTIDE SEQUENCE</scope>
    <source>
        <strain evidence="7">Nanhai2018</strain>
        <tissue evidence="7">Muscle</tissue>
    </source>
</reference>
<evidence type="ECO:0000313" key="8">
    <source>
        <dbReference type="Proteomes" id="UP001152320"/>
    </source>
</evidence>
<dbReference type="Pfam" id="PF00151">
    <property type="entry name" value="Lipase"/>
    <property type="match status" value="1"/>
</dbReference>
<dbReference type="OrthoDB" id="199913at2759"/>
<dbReference type="GO" id="GO:0005615">
    <property type="term" value="C:extracellular space"/>
    <property type="evidence" value="ECO:0007669"/>
    <property type="project" value="TreeGrafter"/>
</dbReference>
<sequence>MKARGYLLFTIVVCLSSYDVCWAGSSWFHFGDWGPSHWVREICHWLGWCSQVCYDDLGCFENTLECHKPFFPPMPPDEILTTFNMISNDDRQFSPPIMRSEVERVFDFGFNDSIGVVMIFHGWGESHLKKWVSDLSNALLNRTNTNIIVVDWYEGSDELNYLKAVQNTRVVGREVALFIKSLSEQSSISLSRFHLIGHSLGAHVAGYTGAYLSGIGRITDYISFICTALDAAGPAFEGTGPECRLDESDALFVDAIHTDAPPNGEGVGISQRIGHCDFYPNGGHDQPSCHFWQLTCNHARSYEYFIESLVFPGCSFTSILCPNETSFSEGTCPSCDENEGGCPSMGYYASENQANGKFYLRTHRKRPFCVKRHQSLKKT</sequence>
<organism evidence="7 8">
    <name type="scientific">Holothuria leucospilota</name>
    <name type="common">Black long sea cucumber</name>
    <name type="synonym">Mertensiothuria leucospilota</name>
    <dbReference type="NCBI Taxonomy" id="206669"/>
    <lineage>
        <taxon>Eukaryota</taxon>
        <taxon>Metazoa</taxon>
        <taxon>Echinodermata</taxon>
        <taxon>Eleutherozoa</taxon>
        <taxon>Echinozoa</taxon>
        <taxon>Holothuroidea</taxon>
        <taxon>Aspidochirotacea</taxon>
        <taxon>Aspidochirotida</taxon>
        <taxon>Holothuriidae</taxon>
        <taxon>Holothuria</taxon>
    </lineage>
</organism>
<dbReference type="PANTHER" id="PTHR11610:SF178">
    <property type="entry name" value="LIPASE MEMBER H-A-LIKE PROTEIN"/>
    <property type="match status" value="1"/>
</dbReference>
<keyword evidence="8" id="KW-1185">Reference proteome</keyword>
<comment type="caution">
    <text evidence="7">The sequence shown here is derived from an EMBL/GenBank/DDBJ whole genome shotgun (WGS) entry which is preliminary data.</text>
</comment>
<dbReference type="InterPro" id="IPR033906">
    <property type="entry name" value="Lipase_N"/>
</dbReference>
<dbReference type="CDD" id="cd00707">
    <property type="entry name" value="Pancreat_lipase_like"/>
    <property type="match status" value="1"/>
</dbReference>
<feature type="signal peptide" evidence="5">
    <location>
        <begin position="1"/>
        <end position="23"/>
    </location>
</feature>
<protein>
    <submittedName>
        <fullName evidence="7">Pancreatic triacylglycerol lipase</fullName>
    </submittedName>
</protein>